<dbReference type="AlphaFoldDB" id="F2RSZ4"/>
<accession>F2RSZ4</accession>
<dbReference type="EMBL" id="GG698483">
    <property type="protein sequence ID" value="EGD94443.1"/>
    <property type="molecule type" value="Genomic_DNA"/>
</dbReference>
<dbReference type="HOGENOM" id="CLU_1994268_0_0_1"/>
<keyword evidence="3" id="KW-1185">Reference proteome</keyword>
<reference evidence="3" key="1">
    <citation type="journal article" date="2012" name="MBio">
        <title>Comparative genome analysis of Trichophyton rubrum and related dermatophytes reveals candidate genes involved in infection.</title>
        <authorList>
            <person name="Martinez D.A."/>
            <person name="Oliver B.G."/>
            <person name="Graeser Y."/>
            <person name="Goldberg J.M."/>
            <person name="Li W."/>
            <person name="Martinez-Rossi N.M."/>
            <person name="Monod M."/>
            <person name="Shelest E."/>
            <person name="Barton R.C."/>
            <person name="Birch E."/>
            <person name="Brakhage A.A."/>
            <person name="Chen Z."/>
            <person name="Gurr S.J."/>
            <person name="Heiman D."/>
            <person name="Heitman J."/>
            <person name="Kosti I."/>
            <person name="Rossi A."/>
            <person name="Saif S."/>
            <person name="Samalova M."/>
            <person name="Saunders C.W."/>
            <person name="Shea T."/>
            <person name="Summerbell R.C."/>
            <person name="Xu J."/>
            <person name="Young S."/>
            <person name="Zeng Q."/>
            <person name="Birren B.W."/>
            <person name="Cuomo C.A."/>
            <person name="White T.C."/>
        </authorList>
    </citation>
    <scope>NUCLEOTIDE SEQUENCE [LARGE SCALE GENOMIC DNA]</scope>
    <source>
        <strain evidence="3">CBS 112818</strain>
    </source>
</reference>
<gene>
    <name evidence="2" type="ORF">TESG_08327</name>
</gene>
<evidence type="ECO:0000256" key="1">
    <source>
        <dbReference type="SAM" id="MobiDB-lite"/>
    </source>
</evidence>
<feature type="region of interest" description="Disordered" evidence="1">
    <location>
        <begin position="1"/>
        <end position="53"/>
    </location>
</feature>
<dbReference type="Proteomes" id="UP000009172">
    <property type="component" value="Unassembled WGS sequence"/>
</dbReference>
<name>F2RSZ4_TRIT1</name>
<organism evidence="2 3">
    <name type="scientific">Trichophyton tonsurans (strain CBS 112818)</name>
    <name type="common">Scalp ringworm fungus</name>
    <dbReference type="NCBI Taxonomy" id="647933"/>
    <lineage>
        <taxon>Eukaryota</taxon>
        <taxon>Fungi</taxon>
        <taxon>Dikarya</taxon>
        <taxon>Ascomycota</taxon>
        <taxon>Pezizomycotina</taxon>
        <taxon>Eurotiomycetes</taxon>
        <taxon>Eurotiomycetidae</taxon>
        <taxon>Onygenales</taxon>
        <taxon>Arthrodermataceae</taxon>
        <taxon>Trichophyton</taxon>
    </lineage>
</organism>
<feature type="compositionally biased region" description="Basic and acidic residues" evidence="1">
    <location>
        <begin position="9"/>
        <end position="32"/>
    </location>
</feature>
<evidence type="ECO:0000313" key="3">
    <source>
        <dbReference type="Proteomes" id="UP000009172"/>
    </source>
</evidence>
<protein>
    <submittedName>
        <fullName evidence="2">Uncharacterized protein</fullName>
    </submittedName>
</protein>
<proteinExistence type="predicted"/>
<sequence>MGTQPLCKSTREEMTSGREAGTYKRSKELVRGEEEEVKQNGIWPDSRRRGSGMETAELSMKVRFDRQSAPETRYQRKRRRIAGGVTGVTLGPTAGKAEETLDGFTNERMQWADTDWLVNRSSGMG</sequence>
<evidence type="ECO:0000313" key="2">
    <source>
        <dbReference type="EMBL" id="EGD94443.1"/>
    </source>
</evidence>